<dbReference type="Pfam" id="PF00753">
    <property type="entry name" value="Lactamase_B"/>
    <property type="match status" value="1"/>
</dbReference>
<gene>
    <name evidence="8" type="ordered locus">Pcar_1043</name>
</gene>
<dbReference type="InterPro" id="IPR004477">
    <property type="entry name" value="ComEC_N"/>
</dbReference>
<dbReference type="GO" id="GO:0005886">
    <property type="term" value="C:plasma membrane"/>
    <property type="evidence" value="ECO:0007669"/>
    <property type="project" value="UniProtKB-SubCell"/>
</dbReference>
<keyword evidence="2" id="KW-1003">Cell membrane</keyword>
<dbReference type="InterPro" id="IPR036866">
    <property type="entry name" value="RibonucZ/Hydroxyglut_hydro"/>
</dbReference>
<keyword evidence="9" id="KW-1185">Reference proteome</keyword>
<accession>Q3A5R4</accession>
<dbReference type="NCBIfam" id="TIGR00361">
    <property type="entry name" value="ComEC_Rec2"/>
    <property type="match status" value="1"/>
</dbReference>
<feature type="transmembrane region" description="Helical" evidence="6">
    <location>
        <begin position="419"/>
        <end position="439"/>
    </location>
</feature>
<feature type="transmembrane region" description="Helical" evidence="6">
    <location>
        <begin position="385"/>
        <end position="407"/>
    </location>
</feature>
<evidence type="ECO:0000313" key="8">
    <source>
        <dbReference type="EMBL" id="ABA88293.1"/>
    </source>
</evidence>
<dbReference type="CDD" id="cd07731">
    <property type="entry name" value="ComA-like_MBL-fold"/>
    <property type="match status" value="1"/>
</dbReference>
<dbReference type="AlphaFoldDB" id="Q3A5R4"/>
<dbReference type="InterPro" id="IPR001279">
    <property type="entry name" value="Metallo-B-lactamas"/>
</dbReference>
<feature type="transmembrane region" description="Helical" evidence="6">
    <location>
        <begin position="334"/>
        <end position="350"/>
    </location>
</feature>
<dbReference type="eggNOG" id="COG2333">
    <property type="taxonomic scope" value="Bacteria"/>
</dbReference>
<dbReference type="PANTHER" id="PTHR30619">
    <property type="entry name" value="DNA INTERNALIZATION/COMPETENCE PROTEIN COMEC/REC2"/>
    <property type="match status" value="1"/>
</dbReference>
<dbReference type="Gene3D" id="3.60.15.10">
    <property type="entry name" value="Ribonuclease Z/Hydroxyacylglutathione hydrolase-like"/>
    <property type="match status" value="1"/>
</dbReference>
<evidence type="ECO:0000256" key="4">
    <source>
        <dbReference type="ARBA" id="ARBA00022989"/>
    </source>
</evidence>
<reference evidence="9" key="1">
    <citation type="submission" date="2005-10" db="EMBL/GenBank/DDBJ databases">
        <title>Complete sequence of Pelobacter carbinolicus DSM 2380.</title>
        <authorList>
            <person name="Copeland A."/>
            <person name="Lucas S."/>
            <person name="Lapidus A."/>
            <person name="Barry K."/>
            <person name="Detter J.C."/>
            <person name="Glavina T."/>
            <person name="Hammon N."/>
            <person name="Israni S."/>
            <person name="Pitluck S."/>
            <person name="Chertkov O."/>
            <person name="Schmutz J."/>
            <person name="Larimer F."/>
            <person name="Land M."/>
            <person name="Kyrpides N."/>
            <person name="Ivanova N."/>
            <person name="Richardson P."/>
        </authorList>
    </citation>
    <scope>NUCLEOTIDE SEQUENCE [LARGE SCALE GENOMIC DNA]</scope>
    <source>
        <strain evidence="9">DSM 2380 / NBRC 103641 / GraBd1</strain>
    </source>
</reference>
<feature type="transmembrane region" description="Helical" evidence="6">
    <location>
        <begin position="244"/>
        <end position="271"/>
    </location>
</feature>
<feature type="domain" description="Metallo-beta-lactamase" evidence="7">
    <location>
        <begin position="535"/>
        <end position="734"/>
    </location>
</feature>
<dbReference type="NCBIfam" id="TIGR00360">
    <property type="entry name" value="ComEC_N-term"/>
    <property type="match status" value="1"/>
</dbReference>
<evidence type="ECO:0000256" key="6">
    <source>
        <dbReference type="SAM" id="Phobius"/>
    </source>
</evidence>
<dbReference type="InterPro" id="IPR052159">
    <property type="entry name" value="Competence_DNA_uptake"/>
</dbReference>
<dbReference type="Pfam" id="PF03772">
    <property type="entry name" value="Competence"/>
    <property type="match status" value="1"/>
</dbReference>
<dbReference type="STRING" id="338963.Pcar_1043"/>
<dbReference type="Proteomes" id="UP000002534">
    <property type="component" value="Chromosome"/>
</dbReference>
<keyword evidence="5 6" id="KW-0472">Membrane</keyword>
<protein>
    <submittedName>
        <fullName evidence="8">Competence protein, ComEC-related, putative</fullName>
    </submittedName>
</protein>
<reference evidence="8 9" key="2">
    <citation type="journal article" date="2012" name="BMC Genomics">
        <title>The genome of Pelobacter carbinolicus reveals surprising metabolic capabilities and physiological features.</title>
        <authorList>
            <person name="Aklujkar M."/>
            <person name="Haveman S.A."/>
            <person name="Didonato R.Jr."/>
            <person name="Chertkov O."/>
            <person name="Han C.S."/>
            <person name="Land M.L."/>
            <person name="Brown P."/>
            <person name="Lovley D.R."/>
        </authorList>
    </citation>
    <scope>NUCLEOTIDE SEQUENCE [LARGE SCALE GENOMIC DNA]</scope>
    <source>
        <strain evidence="9">DSM 2380 / NBRC 103641 / GraBd1</strain>
    </source>
</reference>
<feature type="transmembrane region" description="Helical" evidence="6">
    <location>
        <begin position="356"/>
        <end position="373"/>
    </location>
</feature>
<dbReference type="EMBL" id="CP000142">
    <property type="protein sequence ID" value="ABA88293.1"/>
    <property type="molecule type" value="Genomic_DNA"/>
</dbReference>
<proteinExistence type="predicted"/>
<dbReference type="SUPFAM" id="SSF56281">
    <property type="entry name" value="Metallo-hydrolase/oxidoreductase"/>
    <property type="match status" value="1"/>
</dbReference>
<evidence type="ECO:0000313" key="9">
    <source>
        <dbReference type="Proteomes" id="UP000002534"/>
    </source>
</evidence>
<evidence type="ECO:0000256" key="2">
    <source>
        <dbReference type="ARBA" id="ARBA00022475"/>
    </source>
</evidence>
<dbReference type="PANTHER" id="PTHR30619:SF1">
    <property type="entry name" value="RECOMBINATION PROTEIN 2"/>
    <property type="match status" value="1"/>
</dbReference>
<feature type="transmembrane region" description="Helical" evidence="6">
    <location>
        <begin position="451"/>
        <end position="473"/>
    </location>
</feature>
<dbReference type="InterPro" id="IPR035681">
    <property type="entry name" value="ComA-like_MBL"/>
</dbReference>
<evidence type="ECO:0000256" key="5">
    <source>
        <dbReference type="ARBA" id="ARBA00023136"/>
    </source>
</evidence>
<evidence type="ECO:0000259" key="7">
    <source>
        <dbReference type="SMART" id="SM00849"/>
    </source>
</evidence>
<dbReference type="eggNOG" id="COG0658">
    <property type="taxonomic scope" value="Bacteria"/>
</dbReference>
<comment type="subcellular location">
    <subcellularLocation>
        <location evidence="1">Cell membrane</location>
        <topology evidence="1">Multi-pass membrane protein</topology>
    </subcellularLocation>
</comment>
<dbReference type="GO" id="GO:0030420">
    <property type="term" value="P:establishment of competence for transformation"/>
    <property type="evidence" value="ECO:0007669"/>
    <property type="project" value="InterPro"/>
</dbReference>
<feature type="transmembrane region" description="Helical" evidence="6">
    <location>
        <begin position="291"/>
        <end position="322"/>
    </location>
</feature>
<dbReference type="HOGENOM" id="CLU_010363_2_1_7"/>
<sequence>MNLNVLNMPVLAAAYVTGVLAAQAIPPPLWHPVVPLILAMAWFPTRHTRTGILLLMLFIMACGYCLCHTQLRFASETDFPRSLPKNSFQTIYGRIQQVKTTPNNRKQLDLRLHHVLQKQHPATAAGGVRLTIEKSARRFRPGDEIAVRTRLRIPRRFGTPGEYDYPRYLAAKDIQFTAFIPDDESIALLKRAELNTLSRLRNSVGDLIDRSVPDRNQAALTRALVIGDKDALPRPQRQRLAHLGLTHLFSISGFHFGLVATFGYILLQAIVRRSEGLLLLLPPRRLLPCLLLLPLWCYLQLTGQALPAIRAWLAMGVVAALLCTRRCCRPTHTALAIACVILVATPMALFMPSFQLSFAGVFGILIFLPRWSRMLPDMSMRWRRVAQIGMVTPAATITTTPFVLWHFHLVAPAGLLVNLWAGPLFAGLIIPAGLLGLILTPVWPTGAAGCFRGMGMVTAWILGASEPLLNIPALGPRQLYLPGSSLLLISLMVVILLLPWRKWHALLLLTLALALGLWPAPHPEQLRVTAFSVGQGDALLVSDKAGRHYLIDGGGMPRSSFDTGERLVAPALGRLGIQRLTAVILSHDHPDHRDGLVHILKHFPVESFWSTIPREDLWPPLRRVLQERHIPVRTFSPGWTTVEASDHSEVSLFVPPQTSANLNDRSMVFYARYGRNGVLLTGDLEGPGIAHLLRATAVRPVTLLKLPHHGSRTSPVDRLCEHFHPHVVFASLGHNNPFGFPHRQTLHRLDRYRLPLWRTDLHGTLSFDLKNDRWHVRSWHNGLFR</sequence>
<dbReference type="KEGG" id="pca:Pcar_1043"/>
<dbReference type="InterPro" id="IPR025405">
    <property type="entry name" value="DUF4131"/>
</dbReference>
<keyword evidence="4 6" id="KW-1133">Transmembrane helix</keyword>
<feature type="transmembrane region" description="Helical" evidence="6">
    <location>
        <begin position="505"/>
        <end position="521"/>
    </location>
</feature>
<feature type="transmembrane region" description="Helical" evidence="6">
    <location>
        <begin position="479"/>
        <end position="498"/>
    </location>
</feature>
<dbReference type="SMART" id="SM00849">
    <property type="entry name" value="Lactamase_B"/>
    <property type="match status" value="1"/>
</dbReference>
<evidence type="ECO:0000256" key="3">
    <source>
        <dbReference type="ARBA" id="ARBA00022692"/>
    </source>
</evidence>
<keyword evidence="3 6" id="KW-0812">Transmembrane</keyword>
<dbReference type="InterPro" id="IPR004797">
    <property type="entry name" value="Competence_ComEC/Rec2"/>
</dbReference>
<name>Q3A5R4_SYNC1</name>
<evidence type="ECO:0000256" key="1">
    <source>
        <dbReference type="ARBA" id="ARBA00004651"/>
    </source>
</evidence>
<dbReference type="Pfam" id="PF13567">
    <property type="entry name" value="DUF4131"/>
    <property type="match status" value="1"/>
</dbReference>
<feature type="transmembrane region" description="Helical" evidence="6">
    <location>
        <begin position="48"/>
        <end position="67"/>
    </location>
</feature>
<organism evidence="8 9">
    <name type="scientific">Syntrophotalea carbinolica (strain DSM 2380 / NBRC 103641 / GraBd1)</name>
    <name type="common">Pelobacter carbinolicus</name>
    <dbReference type="NCBI Taxonomy" id="338963"/>
    <lineage>
        <taxon>Bacteria</taxon>
        <taxon>Pseudomonadati</taxon>
        <taxon>Thermodesulfobacteriota</taxon>
        <taxon>Desulfuromonadia</taxon>
        <taxon>Desulfuromonadales</taxon>
        <taxon>Syntrophotaleaceae</taxon>
        <taxon>Syntrophotalea</taxon>
    </lineage>
</organism>